<dbReference type="EMBL" id="CM004482">
    <property type="protein sequence ID" value="OCT62426.1"/>
    <property type="molecule type" value="Genomic_DNA"/>
</dbReference>
<name>A0A974BX47_XENLA</name>
<reference evidence="3" key="1">
    <citation type="journal article" date="2016" name="Nature">
        <title>Genome evolution in the allotetraploid frog Xenopus laevis.</title>
        <authorList>
            <person name="Session A.M."/>
            <person name="Uno Y."/>
            <person name="Kwon T."/>
            <person name="Chapman J.A."/>
            <person name="Toyoda A."/>
            <person name="Takahashi S."/>
            <person name="Fukui A."/>
            <person name="Hikosaka A."/>
            <person name="Suzuki A."/>
            <person name="Kondo M."/>
            <person name="van Heeringen S.J."/>
            <person name="Quigley I."/>
            <person name="Heinz S."/>
            <person name="Ogino H."/>
            <person name="Ochi H."/>
            <person name="Hellsten U."/>
            <person name="Lyons J.B."/>
            <person name="Simakov O."/>
            <person name="Putnam N."/>
            <person name="Stites J."/>
            <person name="Kuroki Y."/>
            <person name="Tanaka T."/>
            <person name="Michiue T."/>
            <person name="Watanabe M."/>
            <person name="Bogdanovic O."/>
            <person name="Lister R."/>
            <person name="Georgiou G."/>
            <person name="Paranjpe S.S."/>
            <person name="van Kruijsbergen I."/>
            <person name="Shu S."/>
            <person name="Carlson J."/>
            <person name="Kinoshita T."/>
            <person name="Ohta Y."/>
            <person name="Mawaribuchi S."/>
            <person name="Jenkins J."/>
            <person name="Grimwood J."/>
            <person name="Schmutz J."/>
            <person name="Mitros T."/>
            <person name="Mozaffari S.V."/>
            <person name="Suzuki Y."/>
            <person name="Haramoto Y."/>
            <person name="Yamamoto T.S."/>
            <person name="Takagi C."/>
            <person name="Heald R."/>
            <person name="Miller K."/>
            <person name="Haudenschild C."/>
            <person name="Kitzman J."/>
            <person name="Nakayama T."/>
            <person name="Izutsu Y."/>
            <person name="Robert J."/>
            <person name="Fortriede J."/>
            <person name="Burns K."/>
            <person name="Lotay V."/>
            <person name="Karimi K."/>
            <person name="Yasuoka Y."/>
            <person name="Dichmann D.S."/>
            <person name="Flajnik M.F."/>
            <person name="Houston D.W."/>
            <person name="Shendure J."/>
            <person name="DuPasquier L."/>
            <person name="Vize P.D."/>
            <person name="Zorn A.M."/>
            <person name="Ito M."/>
            <person name="Marcotte E.M."/>
            <person name="Wallingford J.B."/>
            <person name="Ito Y."/>
            <person name="Asashima M."/>
            <person name="Ueno N."/>
            <person name="Matsuda Y."/>
            <person name="Veenstra G.J."/>
            <person name="Fujiyama A."/>
            <person name="Harland R.M."/>
            <person name="Taira M."/>
            <person name="Rokhsar D.S."/>
        </authorList>
    </citation>
    <scope>NUCLEOTIDE SEQUENCE [LARGE SCALE GENOMIC DNA]</scope>
    <source>
        <strain evidence="3">J</strain>
    </source>
</reference>
<evidence type="ECO:0000313" key="2">
    <source>
        <dbReference type="EMBL" id="OCT62426.1"/>
    </source>
</evidence>
<sequence length="116" mass="12988">MIYHTHTCIYTHTRVLPAIHRYVCVVCDTPLWVLILFALISDAPGCRLQISVAFHSKIRYCVTSQRPLPSGSSFTVSPCTTEVPAQYLSARKCGIFLFPLPGTNRQMWHLGGSHKA</sequence>
<feature type="transmembrane region" description="Helical" evidence="1">
    <location>
        <begin position="19"/>
        <end position="40"/>
    </location>
</feature>
<evidence type="ECO:0000313" key="3">
    <source>
        <dbReference type="Proteomes" id="UP000694892"/>
    </source>
</evidence>
<evidence type="ECO:0000256" key="1">
    <source>
        <dbReference type="SAM" id="Phobius"/>
    </source>
</evidence>
<keyword evidence="1" id="KW-0812">Transmembrane</keyword>
<gene>
    <name evidence="2" type="ORF">XELAEV_18043508mg</name>
</gene>
<organism evidence="2 3">
    <name type="scientific">Xenopus laevis</name>
    <name type="common">African clawed frog</name>
    <dbReference type="NCBI Taxonomy" id="8355"/>
    <lineage>
        <taxon>Eukaryota</taxon>
        <taxon>Metazoa</taxon>
        <taxon>Chordata</taxon>
        <taxon>Craniata</taxon>
        <taxon>Vertebrata</taxon>
        <taxon>Euteleostomi</taxon>
        <taxon>Amphibia</taxon>
        <taxon>Batrachia</taxon>
        <taxon>Anura</taxon>
        <taxon>Pipoidea</taxon>
        <taxon>Pipidae</taxon>
        <taxon>Xenopodinae</taxon>
        <taxon>Xenopus</taxon>
        <taxon>Xenopus</taxon>
    </lineage>
</organism>
<accession>A0A974BX47</accession>
<proteinExistence type="predicted"/>
<protein>
    <submittedName>
        <fullName evidence="2">Uncharacterized protein</fullName>
    </submittedName>
</protein>
<keyword evidence="1" id="KW-1133">Transmembrane helix</keyword>
<dbReference type="Proteomes" id="UP000694892">
    <property type="component" value="Chromosome 9_10L"/>
</dbReference>
<dbReference type="AlphaFoldDB" id="A0A974BX47"/>
<keyword evidence="1" id="KW-0472">Membrane</keyword>